<dbReference type="Proteomes" id="UP001057291">
    <property type="component" value="Unassembled WGS sequence"/>
</dbReference>
<dbReference type="RefSeq" id="WP_282198027.1">
    <property type="nucleotide sequence ID" value="NZ_BOQE01000001.1"/>
</dbReference>
<keyword evidence="3" id="KW-0813">Transport</keyword>
<dbReference type="FunFam" id="3.90.76.10:FF:000001">
    <property type="entry name" value="Oligopeptide ABC transporter substrate-binding protein"/>
    <property type="match status" value="1"/>
</dbReference>
<dbReference type="Gene3D" id="3.40.190.10">
    <property type="entry name" value="Periplasmic binding protein-like II"/>
    <property type="match status" value="1"/>
</dbReference>
<keyword evidence="8" id="KW-1185">Reference proteome</keyword>
<dbReference type="Pfam" id="PF00496">
    <property type="entry name" value="SBP_bac_5"/>
    <property type="match status" value="1"/>
</dbReference>
<evidence type="ECO:0000256" key="3">
    <source>
        <dbReference type="ARBA" id="ARBA00022448"/>
    </source>
</evidence>
<dbReference type="EMBL" id="BOQE01000001">
    <property type="protein sequence ID" value="GIM44768.1"/>
    <property type="molecule type" value="Genomic_DNA"/>
</dbReference>
<evidence type="ECO:0000256" key="4">
    <source>
        <dbReference type="ARBA" id="ARBA00022729"/>
    </source>
</evidence>
<keyword evidence="4" id="KW-0732">Signal</keyword>
<dbReference type="GO" id="GO:1904680">
    <property type="term" value="F:peptide transmembrane transporter activity"/>
    <property type="evidence" value="ECO:0007669"/>
    <property type="project" value="TreeGrafter"/>
</dbReference>
<dbReference type="PROSITE" id="PS51257">
    <property type="entry name" value="PROKAR_LIPOPROTEIN"/>
    <property type="match status" value="1"/>
</dbReference>
<dbReference type="PIRSF" id="PIRSF002741">
    <property type="entry name" value="MppA"/>
    <property type="match status" value="1"/>
</dbReference>
<evidence type="ECO:0000256" key="1">
    <source>
        <dbReference type="ARBA" id="ARBA00004196"/>
    </source>
</evidence>
<feature type="domain" description="Solute-binding protein family 5" evidence="6">
    <location>
        <begin position="79"/>
        <end position="459"/>
    </location>
</feature>
<dbReference type="InterPro" id="IPR030678">
    <property type="entry name" value="Peptide/Ni-bd"/>
</dbReference>
<evidence type="ECO:0000313" key="8">
    <source>
        <dbReference type="Proteomes" id="UP001057291"/>
    </source>
</evidence>
<keyword evidence="5" id="KW-0653">Protein transport</keyword>
<proteinExistence type="inferred from homology"/>
<keyword evidence="5" id="KW-0571">Peptide transport</keyword>
<organism evidence="7 8">
    <name type="scientific">Collibacillus ludicampi</name>
    <dbReference type="NCBI Taxonomy" id="2771369"/>
    <lineage>
        <taxon>Bacteria</taxon>
        <taxon>Bacillati</taxon>
        <taxon>Bacillota</taxon>
        <taxon>Bacilli</taxon>
        <taxon>Bacillales</taxon>
        <taxon>Alicyclobacillaceae</taxon>
        <taxon>Collibacillus</taxon>
    </lineage>
</organism>
<dbReference type="AlphaFoldDB" id="A0AAV4LAI7"/>
<gene>
    <name evidence="7" type="ORF">DNHGIG_03170</name>
</gene>
<dbReference type="GO" id="GO:0043190">
    <property type="term" value="C:ATP-binding cassette (ABC) transporter complex"/>
    <property type="evidence" value="ECO:0007669"/>
    <property type="project" value="InterPro"/>
</dbReference>
<comment type="caution">
    <text evidence="7">The sequence shown here is derived from an EMBL/GenBank/DDBJ whole genome shotgun (WGS) entry which is preliminary data.</text>
</comment>
<accession>A0AAV4LAI7</accession>
<dbReference type="CDD" id="cd08504">
    <property type="entry name" value="PBP2_OppA"/>
    <property type="match status" value="1"/>
</dbReference>
<dbReference type="GO" id="GO:0030288">
    <property type="term" value="C:outer membrane-bounded periplasmic space"/>
    <property type="evidence" value="ECO:0007669"/>
    <property type="project" value="UniProtKB-ARBA"/>
</dbReference>
<dbReference type="PANTHER" id="PTHR30290:SF10">
    <property type="entry name" value="PERIPLASMIC OLIGOPEPTIDE-BINDING PROTEIN-RELATED"/>
    <property type="match status" value="1"/>
</dbReference>
<dbReference type="InterPro" id="IPR000914">
    <property type="entry name" value="SBP_5_dom"/>
</dbReference>
<reference evidence="7" key="1">
    <citation type="journal article" date="2023" name="Int. J. Syst. Evol. Microbiol.">
        <title>Collibacillus ludicampi gen. nov., sp. nov., a new soil bacterium of the family Alicyclobacillaceae.</title>
        <authorList>
            <person name="Jojima T."/>
            <person name="Ioku Y."/>
            <person name="Fukuta Y."/>
            <person name="Shirasaka N."/>
            <person name="Matsumura Y."/>
            <person name="Mori M."/>
        </authorList>
    </citation>
    <scope>NUCLEOTIDE SEQUENCE</scope>
    <source>
        <strain evidence="7">TP075</strain>
    </source>
</reference>
<evidence type="ECO:0000313" key="7">
    <source>
        <dbReference type="EMBL" id="GIM44768.1"/>
    </source>
</evidence>
<dbReference type="FunFam" id="3.10.105.10:FF:000001">
    <property type="entry name" value="Oligopeptide ABC transporter, oligopeptide-binding protein"/>
    <property type="match status" value="1"/>
</dbReference>
<dbReference type="GO" id="GO:0015833">
    <property type="term" value="P:peptide transport"/>
    <property type="evidence" value="ECO:0007669"/>
    <property type="project" value="UniProtKB-KW"/>
</dbReference>
<evidence type="ECO:0000259" key="6">
    <source>
        <dbReference type="Pfam" id="PF00496"/>
    </source>
</evidence>
<evidence type="ECO:0000256" key="5">
    <source>
        <dbReference type="ARBA" id="ARBA00022856"/>
    </source>
</evidence>
<dbReference type="SUPFAM" id="SSF53850">
    <property type="entry name" value="Periplasmic binding protein-like II"/>
    <property type="match status" value="1"/>
</dbReference>
<sequence length="540" mass="60519">MKLSKWIALGVTTSVLTGLTTGCGGSTGTSANGGDKGTLKMTLLAEPQAMDSAKADAAVTFDILNAINEGLYRLNKDGKPEPALAAGMPEITNGGKTYKIKLKDNITWSDGSPITAHDFEYAWKRTLDPKTKSQYSFMLAWIKGGQAYNEGKGTADQVQVKALDDKTLQFTLEHPIPFMTAQLSFPPFFPQKKEFVEKYGDTYGADADKVLSNGPFKLEKWDHEQSLTLVKNDKYWDKDHVKLDKVQVQIAADNNTLANLYQSKEIDVARITRDQVDLWKGKPDYQVVPQLYITYVEMNEAVPALKNEKIRKALALSIDRAALSDSVFHDGSKPPTGFVPYGTQETGGKQFRDIAGDVLPKYDPVKAKELLQEGLKEAGLSSFPNLKLTGDDTEDGKKAMEFIQGQWKKNLGIDVTIEPLPHKLRLDRGDKRQFDLLLFNWGADYNDPMTFMDLHESTSPFDESQFKDPQYDQLIEKAKEETDPVKRTQELVEAEKILAEKMPVAPVNFRAYSYLVRPNVKNLVFFPYGAEWDLKWASVE</sequence>
<evidence type="ECO:0000256" key="2">
    <source>
        <dbReference type="ARBA" id="ARBA00005695"/>
    </source>
</evidence>
<dbReference type="InterPro" id="IPR039424">
    <property type="entry name" value="SBP_5"/>
</dbReference>
<dbReference type="Gene3D" id="3.10.105.10">
    <property type="entry name" value="Dipeptide-binding Protein, Domain 3"/>
    <property type="match status" value="1"/>
</dbReference>
<name>A0AAV4LAI7_9BACL</name>
<dbReference type="Gene3D" id="3.90.76.10">
    <property type="entry name" value="Dipeptide-binding Protein, Domain 1"/>
    <property type="match status" value="1"/>
</dbReference>
<dbReference type="PANTHER" id="PTHR30290">
    <property type="entry name" value="PERIPLASMIC BINDING COMPONENT OF ABC TRANSPORTER"/>
    <property type="match status" value="1"/>
</dbReference>
<comment type="subcellular location">
    <subcellularLocation>
        <location evidence="1">Cell envelope</location>
    </subcellularLocation>
</comment>
<comment type="similarity">
    <text evidence="2">Belongs to the bacterial solute-binding protein 5 family.</text>
</comment>
<protein>
    <submittedName>
        <fullName evidence="7">Peptide ABC transporter substrate-binding protein</fullName>
    </submittedName>
</protein>